<dbReference type="InterPro" id="IPR001130">
    <property type="entry name" value="TatD-like"/>
</dbReference>
<proteinExistence type="inferred from homology"/>
<dbReference type="Pfam" id="PF01026">
    <property type="entry name" value="TatD_DNase"/>
    <property type="match status" value="1"/>
</dbReference>
<dbReference type="OrthoDB" id="6079689at2759"/>
<evidence type="ECO:0000256" key="3">
    <source>
        <dbReference type="ARBA" id="ARBA00022723"/>
    </source>
</evidence>
<dbReference type="PIRSF" id="PIRSF005902">
    <property type="entry name" value="DNase_TatD"/>
    <property type="match status" value="1"/>
</dbReference>
<name>A0A1E4TD77_9ASCO</name>
<accession>A0A1E4TD77</accession>
<dbReference type="GO" id="GO:0005829">
    <property type="term" value="C:cytosol"/>
    <property type="evidence" value="ECO:0007669"/>
    <property type="project" value="TreeGrafter"/>
</dbReference>
<evidence type="ECO:0000256" key="2">
    <source>
        <dbReference type="ARBA" id="ARBA00022722"/>
    </source>
</evidence>
<keyword evidence="4" id="KW-0378">Hydrolase</keyword>
<keyword evidence="3 5" id="KW-0479">Metal-binding</keyword>
<dbReference type="SUPFAM" id="SSF51556">
    <property type="entry name" value="Metallo-dependent hydrolases"/>
    <property type="match status" value="1"/>
</dbReference>
<gene>
    <name evidence="6" type="ORF">CANCADRAFT_4227</name>
</gene>
<protein>
    <submittedName>
        <fullName evidence="6">Uncharacterized protein</fullName>
    </submittedName>
</protein>
<dbReference type="EMBL" id="KV453843">
    <property type="protein sequence ID" value="ODV89608.1"/>
    <property type="molecule type" value="Genomic_DNA"/>
</dbReference>
<dbReference type="PROSITE" id="PS01091">
    <property type="entry name" value="TATD_3"/>
    <property type="match status" value="1"/>
</dbReference>
<evidence type="ECO:0000256" key="4">
    <source>
        <dbReference type="ARBA" id="ARBA00022801"/>
    </source>
</evidence>
<feature type="binding site" evidence="5">
    <location>
        <position position="175"/>
    </location>
    <ligand>
        <name>a divalent metal cation</name>
        <dbReference type="ChEBI" id="CHEBI:60240"/>
        <label>2</label>
    </ligand>
</feature>
<evidence type="ECO:0000256" key="5">
    <source>
        <dbReference type="PIRSR" id="PIRSR005902-1"/>
    </source>
</evidence>
<sequence>MSKYIDIAVNLTDPMFSGLYYGKAVHSPDLPAVLQRARDSGVVNMLITGSNLTESRIAKDIAESNNLGFTVGVHPCCSADIVKEEGYVDDLQYIQQISLLAKSSPAVRAYGEMGLDYDRFHYADQETQIRIFKMQIDIAVQLQLPLFLHCRAAFADFKSILFPRLPDLPSSGVVHSFTGTKDEMKEIIDHGLYIGINGCSLKTEENLEVVTDLPLDRLMLETDAPWCEIRPSHASAKYISSSTFPSVKKEKYKLEIDKSVKGRCEPFSIHQVAEVIANVKQVPLATVTEAAFLNSAKMFFPELL</sequence>
<reference evidence="7" key="1">
    <citation type="submission" date="2016-02" db="EMBL/GenBank/DDBJ databases">
        <title>Comparative genomics of biotechnologically important yeasts.</title>
        <authorList>
            <consortium name="DOE Joint Genome Institute"/>
            <person name="Riley R."/>
            <person name="Haridas S."/>
            <person name="Wolfe K.H."/>
            <person name="Lopes M.R."/>
            <person name="Hittinger C.T."/>
            <person name="Goker M."/>
            <person name="Salamov A."/>
            <person name="Wisecaver J."/>
            <person name="Long T.M."/>
            <person name="Aerts A.L."/>
            <person name="Barry K."/>
            <person name="Choi C."/>
            <person name="Clum A."/>
            <person name="Coughlan A.Y."/>
            <person name="Deshpande S."/>
            <person name="Douglass A.P."/>
            <person name="Hanson S.J."/>
            <person name="Klenk H.-P."/>
            <person name="Labutti K."/>
            <person name="Lapidus A."/>
            <person name="Lindquist E."/>
            <person name="Lipzen A."/>
            <person name="Meier-Kolthoff J.P."/>
            <person name="Ohm R.A."/>
            <person name="Otillar R.P."/>
            <person name="Pangilinan J."/>
            <person name="Peng Y."/>
            <person name="Rokas A."/>
            <person name="Rosa C.A."/>
            <person name="Scheuner C."/>
            <person name="Sibirny A.A."/>
            <person name="Slot J.C."/>
            <person name="Stielow J.B."/>
            <person name="Sun H."/>
            <person name="Kurtzman C.P."/>
            <person name="Blackwell M."/>
            <person name="Jeffries T.W."/>
            <person name="Grigoriev I.V."/>
        </authorList>
    </citation>
    <scope>NUCLEOTIDE SEQUENCE [LARGE SCALE GENOMIC DNA]</scope>
    <source>
        <strain evidence="7">NRRL Y-17796</strain>
    </source>
</reference>
<dbReference type="PANTHER" id="PTHR10060">
    <property type="entry name" value="TATD FAMILY DEOXYRIBONUCLEASE"/>
    <property type="match status" value="1"/>
</dbReference>
<feature type="binding site" evidence="5">
    <location>
        <position position="223"/>
    </location>
    <ligand>
        <name>a divalent metal cation</name>
        <dbReference type="ChEBI" id="CHEBI:60240"/>
        <label>1</label>
    </ligand>
</feature>
<keyword evidence="7" id="KW-1185">Reference proteome</keyword>
<keyword evidence="2" id="KW-0540">Nuclease</keyword>
<evidence type="ECO:0000256" key="1">
    <source>
        <dbReference type="ARBA" id="ARBA00009275"/>
    </source>
</evidence>
<comment type="similarity">
    <text evidence="1">Belongs to the metallo-dependent hydrolases superfamily. TatD-type hydrolase family.</text>
</comment>
<feature type="binding site" evidence="5">
    <location>
        <position position="149"/>
    </location>
    <ligand>
        <name>a divalent metal cation</name>
        <dbReference type="ChEBI" id="CHEBI:60240"/>
        <label>2</label>
    </ligand>
</feature>
<dbReference type="CDD" id="cd01310">
    <property type="entry name" value="TatD_DNAse"/>
    <property type="match status" value="1"/>
</dbReference>
<organism evidence="6 7">
    <name type="scientific">Tortispora caseinolytica NRRL Y-17796</name>
    <dbReference type="NCBI Taxonomy" id="767744"/>
    <lineage>
        <taxon>Eukaryota</taxon>
        <taxon>Fungi</taxon>
        <taxon>Dikarya</taxon>
        <taxon>Ascomycota</taxon>
        <taxon>Saccharomycotina</taxon>
        <taxon>Trigonopsidomycetes</taxon>
        <taxon>Trigonopsidales</taxon>
        <taxon>Trigonopsidaceae</taxon>
        <taxon>Tortispora</taxon>
    </lineage>
</organism>
<dbReference type="AlphaFoldDB" id="A0A1E4TD77"/>
<evidence type="ECO:0000313" key="6">
    <source>
        <dbReference type="EMBL" id="ODV89608.1"/>
    </source>
</evidence>
<evidence type="ECO:0000313" key="7">
    <source>
        <dbReference type="Proteomes" id="UP000095023"/>
    </source>
</evidence>
<dbReference type="Gene3D" id="3.20.20.140">
    <property type="entry name" value="Metal-dependent hydrolases"/>
    <property type="match status" value="1"/>
</dbReference>
<dbReference type="GO" id="GO:0046872">
    <property type="term" value="F:metal ion binding"/>
    <property type="evidence" value="ECO:0007669"/>
    <property type="project" value="UniProtKB-KW"/>
</dbReference>
<dbReference type="GO" id="GO:0008296">
    <property type="term" value="F:3'-5'-DNA exonuclease activity"/>
    <property type="evidence" value="ECO:0007669"/>
    <property type="project" value="TreeGrafter"/>
</dbReference>
<feature type="binding site" evidence="5">
    <location>
        <position position="112"/>
    </location>
    <ligand>
        <name>a divalent metal cation</name>
        <dbReference type="ChEBI" id="CHEBI:60240"/>
        <label>1</label>
    </ligand>
</feature>
<dbReference type="PANTHER" id="PTHR10060:SF15">
    <property type="entry name" value="DEOXYRIBONUCLEASE TATDN1"/>
    <property type="match status" value="1"/>
</dbReference>
<dbReference type="Proteomes" id="UP000095023">
    <property type="component" value="Unassembled WGS sequence"/>
</dbReference>
<dbReference type="InterPro" id="IPR050891">
    <property type="entry name" value="TatD-type_Hydrolase"/>
</dbReference>
<dbReference type="InterPro" id="IPR018228">
    <property type="entry name" value="DNase_TatD-rel_CS"/>
</dbReference>
<dbReference type="InterPro" id="IPR032466">
    <property type="entry name" value="Metal_Hydrolase"/>
</dbReference>